<comment type="similarity">
    <text evidence="1">Belongs to the 'phage' integrase family.</text>
</comment>
<dbReference type="Pfam" id="PF00589">
    <property type="entry name" value="Phage_integrase"/>
    <property type="match status" value="1"/>
</dbReference>
<dbReference type="PANTHER" id="PTHR30349">
    <property type="entry name" value="PHAGE INTEGRASE-RELATED"/>
    <property type="match status" value="1"/>
</dbReference>
<dbReference type="Gene3D" id="1.10.150.130">
    <property type="match status" value="1"/>
</dbReference>
<evidence type="ECO:0000259" key="6">
    <source>
        <dbReference type="PROSITE" id="PS51898"/>
    </source>
</evidence>
<keyword evidence="2" id="KW-0229">DNA integration</keyword>
<accession>A0ABU6AL56</accession>
<evidence type="ECO:0000256" key="2">
    <source>
        <dbReference type="ARBA" id="ARBA00022908"/>
    </source>
</evidence>
<evidence type="ECO:0000256" key="5">
    <source>
        <dbReference type="SAM" id="MobiDB-lite"/>
    </source>
</evidence>
<comment type="caution">
    <text evidence="7">The sequence shown here is derived from an EMBL/GenBank/DDBJ whole genome shotgun (WGS) entry which is preliminary data.</text>
</comment>
<dbReference type="RefSeq" id="WP_324269713.1">
    <property type="nucleotide sequence ID" value="NZ_JAWLNX010000041.1"/>
</dbReference>
<keyword evidence="3" id="KW-0238">DNA-binding</keyword>
<organism evidence="7 8">
    <name type="scientific">Saccharopolyspora mangrovi</name>
    <dbReference type="NCBI Taxonomy" id="3082379"/>
    <lineage>
        <taxon>Bacteria</taxon>
        <taxon>Bacillati</taxon>
        <taxon>Actinomycetota</taxon>
        <taxon>Actinomycetes</taxon>
        <taxon>Pseudonocardiales</taxon>
        <taxon>Pseudonocardiaceae</taxon>
        <taxon>Saccharopolyspora</taxon>
    </lineage>
</organism>
<feature type="domain" description="Tyr recombinase" evidence="6">
    <location>
        <begin position="245"/>
        <end position="443"/>
    </location>
</feature>
<dbReference type="Proteomes" id="UP001327093">
    <property type="component" value="Unassembled WGS sequence"/>
</dbReference>
<dbReference type="PANTHER" id="PTHR30349:SF41">
    <property type="entry name" value="INTEGRASE_RECOMBINASE PROTEIN MJ0367-RELATED"/>
    <property type="match status" value="1"/>
</dbReference>
<evidence type="ECO:0000313" key="8">
    <source>
        <dbReference type="Proteomes" id="UP001327093"/>
    </source>
</evidence>
<evidence type="ECO:0000256" key="4">
    <source>
        <dbReference type="ARBA" id="ARBA00023172"/>
    </source>
</evidence>
<sequence length="455" mass="51160">MRSNRTGGTSLHQAKQANMWIMEMILGAALGASTLKAMSRSHPDERQRGRIEERSKTLRVVVFAGNDPVTGRRTYLRETINGTDKAAYKRAEKALTKLLAQVDSQRSTPSTVSLSFALDEWMRTSEIEDSTRHTYSGYIDRSIKPALGETAVNKISARMLEGFYTELRRCRARCDGKPYIEKHKKPGEHDCVAEECRPHACKPMAASTVRQIHAIISGTLDAAERWDWISSNPARVARKPRQKRPDPDPPAPAEAARLSEEAFRMDEDWGTLVWLAMTTGMRRGELVGLRFSRVDLDEEVIDLRRNWVRGKEKDTKTHQNRRIALDSDTVTLLCEHRDRVADRVRGLGAKFNDDLYVFAGTQHPDHTQPYSPNAITQRYKDMADRLGIKTHLHALRHYSATELLTAGIDLPTVSGRLGHGGGGATTLRVYAAWVAASDRKAAEILGSRMPKRREP</sequence>
<dbReference type="InterPro" id="IPR002104">
    <property type="entry name" value="Integrase_catalytic"/>
</dbReference>
<keyword evidence="8" id="KW-1185">Reference proteome</keyword>
<dbReference type="Gene3D" id="1.10.443.10">
    <property type="entry name" value="Intergrase catalytic core"/>
    <property type="match status" value="1"/>
</dbReference>
<gene>
    <name evidence="7" type="ORF">R4I43_33325</name>
</gene>
<protein>
    <submittedName>
        <fullName evidence="7">Tyrosine-type recombinase/integrase</fullName>
    </submittedName>
</protein>
<dbReference type="InterPro" id="IPR011010">
    <property type="entry name" value="DNA_brk_join_enz"/>
</dbReference>
<evidence type="ECO:0000256" key="3">
    <source>
        <dbReference type="ARBA" id="ARBA00023125"/>
    </source>
</evidence>
<reference evidence="7 8" key="1">
    <citation type="submission" date="2023-10" db="EMBL/GenBank/DDBJ databases">
        <title>Saccharopolyspora sp. nov., isolated from mangrove soil.</title>
        <authorList>
            <person name="Lu Y."/>
            <person name="Liu W."/>
        </authorList>
    </citation>
    <scope>NUCLEOTIDE SEQUENCE [LARGE SCALE GENOMIC DNA]</scope>
    <source>
        <strain evidence="7 8">S2-29</strain>
    </source>
</reference>
<dbReference type="InterPro" id="IPR013762">
    <property type="entry name" value="Integrase-like_cat_sf"/>
</dbReference>
<dbReference type="InterPro" id="IPR050090">
    <property type="entry name" value="Tyrosine_recombinase_XerCD"/>
</dbReference>
<name>A0ABU6AL56_9PSEU</name>
<proteinExistence type="inferred from homology"/>
<dbReference type="Pfam" id="PF14659">
    <property type="entry name" value="Phage_int_SAM_3"/>
    <property type="match status" value="1"/>
</dbReference>
<keyword evidence="4" id="KW-0233">DNA recombination</keyword>
<dbReference type="EMBL" id="JAWLNX010000041">
    <property type="protein sequence ID" value="MEB3372294.1"/>
    <property type="molecule type" value="Genomic_DNA"/>
</dbReference>
<dbReference type="PROSITE" id="PS51898">
    <property type="entry name" value="TYR_RECOMBINASE"/>
    <property type="match status" value="1"/>
</dbReference>
<dbReference type="SUPFAM" id="SSF56349">
    <property type="entry name" value="DNA breaking-rejoining enzymes"/>
    <property type="match status" value="1"/>
</dbReference>
<evidence type="ECO:0000313" key="7">
    <source>
        <dbReference type="EMBL" id="MEB3372294.1"/>
    </source>
</evidence>
<dbReference type="InterPro" id="IPR010998">
    <property type="entry name" value="Integrase_recombinase_N"/>
</dbReference>
<evidence type="ECO:0000256" key="1">
    <source>
        <dbReference type="ARBA" id="ARBA00008857"/>
    </source>
</evidence>
<dbReference type="InterPro" id="IPR004107">
    <property type="entry name" value="Integrase_SAM-like_N"/>
</dbReference>
<feature type="region of interest" description="Disordered" evidence="5">
    <location>
        <begin position="234"/>
        <end position="254"/>
    </location>
</feature>